<organism evidence="1 2">
    <name type="scientific">Halomonas elongata</name>
    <dbReference type="NCBI Taxonomy" id="2746"/>
    <lineage>
        <taxon>Bacteria</taxon>
        <taxon>Pseudomonadati</taxon>
        <taxon>Pseudomonadota</taxon>
        <taxon>Gammaproteobacteria</taxon>
        <taxon>Oceanospirillales</taxon>
        <taxon>Halomonadaceae</taxon>
        <taxon>Halomonas</taxon>
    </lineage>
</organism>
<protein>
    <submittedName>
        <fullName evidence="1">Uncharacterized protein</fullName>
    </submittedName>
</protein>
<sequence>MYKKRSTNTFEPGEPILIYAEPVGFSWKKKNGNIYNTNLRMDVNIIFPDPNEVYTKKDIMKKEFSSKSRGRELMLNIKLDFDGLPPGDYVAEIILYDENSDERTSFKQPFTILDT</sequence>
<dbReference type="EMBL" id="MAJD01000002">
    <property type="protein sequence ID" value="OBX34947.1"/>
    <property type="molecule type" value="Genomic_DNA"/>
</dbReference>
<dbReference type="AlphaFoldDB" id="A0A1B8NY66"/>
<comment type="caution">
    <text evidence="1">The sequence shown here is derived from an EMBL/GenBank/DDBJ whole genome shotgun (WGS) entry which is preliminary data.</text>
</comment>
<evidence type="ECO:0000313" key="2">
    <source>
        <dbReference type="Proteomes" id="UP000092504"/>
    </source>
</evidence>
<dbReference type="Proteomes" id="UP000092504">
    <property type="component" value="Unassembled WGS sequence"/>
</dbReference>
<proteinExistence type="predicted"/>
<gene>
    <name evidence="1" type="ORF">A8U91_04010</name>
</gene>
<evidence type="ECO:0000313" key="1">
    <source>
        <dbReference type="EMBL" id="OBX34947.1"/>
    </source>
</evidence>
<name>A0A1B8NY66_HALEL</name>
<reference evidence="1 2" key="1">
    <citation type="submission" date="2016-06" db="EMBL/GenBank/DDBJ databases">
        <title>Genome sequence of halotolerant plant growth promoting strain of Halomonas elongata HEK1 isolated from salterns of Rann of Kutch, Gujarat, India.</title>
        <authorList>
            <person name="Gaba S."/>
            <person name="Singh R.N."/>
            <person name="Abrol S."/>
            <person name="Kaushik R."/>
            <person name="Saxena A.K."/>
        </authorList>
    </citation>
    <scope>NUCLEOTIDE SEQUENCE [LARGE SCALE GENOMIC DNA]</scope>
    <source>
        <strain evidence="1 2">HEK1</strain>
    </source>
</reference>
<accession>A0A1B8NY66</accession>